<name>A0A0A9A5B3_ARUDO</name>
<dbReference type="EMBL" id="GBRH01252807">
    <property type="protein sequence ID" value="JAD45088.1"/>
    <property type="molecule type" value="Transcribed_RNA"/>
</dbReference>
<reference evidence="1" key="2">
    <citation type="journal article" date="2015" name="Data Brief">
        <title>Shoot transcriptome of the giant reed, Arundo donax.</title>
        <authorList>
            <person name="Barrero R.A."/>
            <person name="Guerrero F.D."/>
            <person name="Moolhuijzen P."/>
            <person name="Goolsby J.A."/>
            <person name="Tidwell J."/>
            <person name="Bellgard S.E."/>
            <person name="Bellgard M.I."/>
        </authorList>
    </citation>
    <scope>NUCLEOTIDE SEQUENCE</scope>
    <source>
        <tissue evidence="1">Shoot tissue taken approximately 20 cm above the soil surface</tissue>
    </source>
</reference>
<evidence type="ECO:0000313" key="1">
    <source>
        <dbReference type="EMBL" id="JAD45088.1"/>
    </source>
</evidence>
<organism evidence="1">
    <name type="scientific">Arundo donax</name>
    <name type="common">Giant reed</name>
    <name type="synonym">Donax arundinaceus</name>
    <dbReference type="NCBI Taxonomy" id="35708"/>
    <lineage>
        <taxon>Eukaryota</taxon>
        <taxon>Viridiplantae</taxon>
        <taxon>Streptophyta</taxon>
        <taxon>Embryophyta</taxon>
        <taxon>Tracheophyta</taxon>
        <taxon>Spermatophyta</taxon>
        <taxon>Magnoliopsida</taxon>
        <taxon>Liliopsida</taxon>
        <taxon>Poales</taxon>
        <taxon>Poaceae</taxon>
        <taxon>PACMAD clade</taxon>
        <taxon>Arundinoideae</taxon>
        <taxon>Arundineae</taxon>
        <taxon>Arundo</taxon>
    </lineage>
</organism>
<sequence>MFIHVNTYALYSDSICEIWPLFSSLYPILLRTN</sequence>
<dbReference type="AlphaFoldDB" id="A0A0A9A5B3"/>
<protein>
    <submittedName>
        <fullName evidence="1">Uncharacterized protein</fullName>
    </submittedName>
</protein>
<accession>A0A0A9A5B3</accession>
<reference evidence="1" key="1">
    <citation type="submission" date="2014-09" db="EMBL/GenBank/DDBJ databases">
        <authorList>
            <person name="Magalhaes I.L.F."/>
            <person name="Oliveira U."/>
            <person name="Santos F.R."/>
            <person name="Vidigal T.H.D.A."/>
            <person name="Brescovit A.D."/>
            <person name="Santos A.J."/>
        </authorList>
    </citation>
    <scope>NUCLEOTIDE SEQUENCE</scope>
    <source>
        <tissue evidence="1">Shoot tissue taken approximately 20 cm above the soil surface</tissue>
    </source>
</reference>
<proteinExistence type="predicted"/>